<sequence>MWALISAIILAVLFMAAIACAISAVKSARTPQGAVAWVVFLLVAPHFGVPLFLFFGQSRYNGYVVARRSSEAVAAQIVEFGEAHAARHLPDGLNTKPFERVAEMPVVSGNDAKLLVDGDDTFGAIFAAIEAAQDYILVQFYMFHDDELGRAMQNLLIRKAGQGVPVRLIYDDIGSTRLPKSYLDKLRDAGVRAYSAHSIRGPHSRFQLNFRNHRKIVIVDGEVGFIGGLNVGDEYMGRDTRFGPWRDTHVQLRGPMVTQLQLVFAEDWHWATHEDLTEPLNWEPRDAGDYDGLVIPTGPADEIESGSLYFCAAIDAAKDRVWIASPYFVPEIDILTSLKLAAMRGADVRILVPEGIDHRIVWLAAFAYFDEVIQAGVQIWRYQPGFMHQKVVLVDETITSIGTLNMDNRSCRLNFEATAMIFDSRMAKQVAAMLEKDFERSTRMTALLADQPLRRQIGARVARLFGPLL</sequence>
<keyword evidence="12 16" id="KW-0472">Membrane</keyword>
<keyword evidence="9" id="KW-0677">Repeat</keyword>
<dbReference type="OrthoDB" id="9762009at2"/>
<evidence type="ECO:0000256" key="7">
    <source>
        <dbReference type="ARBA" id="ARBA00022679"/>
    </source>
</evidence>
<dbReference type="EMBL" id="CP042264">
    <property type="protein sequence ID" value="QDY71279.1"/>
    <property type="molecule type" value="Genomic_DNA"/>
</dbReference>
<evidence type="ECO:0000256" key="9">
    <source>
        <dbReference type="ARBA" id="ARBA00022737"/>
    </source>
</evidence>
<dbReference type="InterPro" id="IPR025202">
    <property type="entry name" value="PLD-like_dom"/>
</dbReference>
<evidence type="ECO:0000256" key="4">
    <source>
        <dbReference type="ARBA" id="ARBA00022475"/>
    </source>
</evidence>
<keyword evidence="4" id="KW-1003">Cell membrane</keyword>
<evidence type="ECO:0000256" key="15">
    <source>
        <dbReference type="NCBIfam" id="TIGR04265"/>
    </source>
</evidence>
<evidence type="ECO:0000313" key="18">
    <source>
        <dbReference type="EMBL" id="QDY71279.1"/>
    </source>
</evidence>
<dbReference type="GO" id="GO:0008808">
    <property type="term" value="F:cardiolipin synthase activity"/>
    <property type="evidence" value="ECO:0007669"/>
    <property type="project" value="UniProtKB-UniRule"/>
</dbReference>
<dbReference type="InterPro" id="IPR001736">
    <property type="entry name" value="PLipase_D/transphosphatidylase"/>
</dbReference>
<evidence type="ECO:0000256" key="1">
    <source>
        <dbReference type="ARBA" id="ARBA00003145"/>
    </source>
</evidence>
<keyword evidence="14" id="KW-1208">Phospholipid metabolism</keyword>
<evidence type="ECO:0000256" key="12">
    <source>
        <dbReference type="ARBA" id="ARBA00023136"/>
    </source>
</evidence>
<protein>
    <recommendedName>
        <fullName evidence="15">Cardiolipin synthase</fullName>
        <ecNumber evidence="15">2.7.8.-</ecNumber>
    </recommendedName>
</protein>
<keyword evidence="19" id="KW-1185">Reference proteome</keyword>
<dbReference type="InterPro" id="IPR027379">
    <property type="entry name" value="CLS_N"/>
</dbReference>
<keyword evidence="8 16" id="KW-0812">Transmembrane</keyword>
<accession>A0A5B8IB03</accession>
<feature type="domain" description="PLD phosphodiesterase" evidence="17">
    <location>
        <begin position="383"/>
        <end position="410"/>
    </location>
</feature>
<evidence type="ECO:0000256" key="14">
    <source>
        <dbReference type="ARBA" id="ARBA00023264"/>
    </source>
</evidence>
<keyword evidence="7" id="KW-0808">Transferase</keyword>
<evidence type="ECO:0000256" key="16">
    <source>
        <dbReference type="SAM" id="Phobius"/>
    </source>
</evidence>
<proteinExistence type="predicted"/>
<dbReference type="RefSeq" id="WP_146366695.1">
    <property type="nucleotide sequence ID" value="NZ_CP042264.1"/>
</dbReference>
<dbReference type="GO" id="GO:0032049">
    <property type="term" value="P:cardiolipin biosynthetic process"/>
    <property type="evidence" value="ECO:0007669"/>
    <property type="project" value="UniProtKB-UniRule"/>
</dbReference>
<dbReference type="PANTHER" id="PTHR21248">
    <property type="entry name" value="CARDIOLIPIN SYNTHASE"/>
    <property type="match status" value="1"/>
</dbReference>
<evidence type="ECO:0000259" key="17">
    <source>
        <dbReference type="PROSITE" id="PS50035"/>
    </source>
</evidence>
<evidence type="ECO:0000256" key="11">
    <source>
        <dbReference type="ARBA" id="ARBA00023098"/>
    </source>
</evidence>
<organism evidence="18 19">
    <name type="scientific">Qingshengfaniella alkalisoli</name>
    <dbReference type="NCBI Taxonomy" id="2599296"/>
    <lineage>
        <taxon>Bacteria</taxon>
        <taxon>Pseudomonadati</taxon>
        <taxon>Pseudomonadota</taxon>
        <taxon>Alphaproteobacteria</taxon>
        <taxon>Rhodobacterales</taxon>
        <taxon>Paracoccaceae</taxon>
        <taxon>Qingshengfaniella</taxon>
    </lineage>
</organism>
<feature type="domain" description="PLD phosphodiesterase" evidence="17">
    <location>
        <begin position="208"/>
        <end position="235"/>
    </location>
</feature>
<evidence type="ECO:0000256" key="6">
    <source>
        <dbReference type="ARBA" id="ARBA00022525"/>
    </source>
</evidence>
<gene>
    <name evidence="18" type="primary">cls</name>
    <name evidence="18" type="ORF">FPZ52_16465</name>
</gene>
<dbReference type="InterPro" id="IPR022924">
    <property type="entry name" value="Cardiolipin_synthase"/>
</dbReference>
<dbReference type="SUPFAM" id="SSF56024">
    <property type="entry name" value="Phospholipase D/nuclease"/>
    <property type="match status" value="2"/>
</dbReference>
<dbReference type="KEGG" id="lit:FPZ52_16465"/>
<dbReference type="AlphaFoldDB" id="A0A5B8IB03"/>
<comment type="subcellular location">
    <subcellularLocation>
        <location evidence="3">Cell membrane</location>
        <topology evidence="3">Multi-pass membrane protein</topology>
    </subcellularLocation>
    <subcellularLocation>
        <location evidence="2">Secreted</location>
    </subcellularLocation>
</comment>
<comment type="function">
    <text evidence="1">Could be a virulence factor.</text>
</comment>
<feature type="transmembrane region" description="Helical" evidence="16">
    <location>
        <begin position="34"/>
        <end position="55"/>
    </location>
</feature>
<keyword evidence="6" id="KW-0964">Secreted</keyword>
<keyword evidence="10 16" id="KW-1133">Transmembrane helix</keyword>
<dbReference type="Pfam" id="PF13091">
    <property type="entry name" value="PLDc_2"/>
    <property type="match status" value="2"/>
</dbReference>
<dbReference type="GO" id="GO:0005576">
    <property type="term" value="C:extracellular region"/>
    <property type="evidence" value="ECO:0007669"/>
    <property type="project" value="UniProtKB-SubCell"/>
</dbReference>
<dbReference type="SMART" id="SM00155">
    <property type="entry name" value="PLDc"/>
    <property type="match status" value="2"/>
</dbReference>
<name>A0A5B8IB03_9RHOB</name>
<evidence type="ECO:0000256" key="5">
    <source>
        <dbReference type="ARBA" id="ARBA00022516"/>
    </source>
</evidence>
<keyword evidence="11" id="KW-0443">Lipid metabolism</keyword>
<evidence type="ECO:0000256" key="13">
    <source>
        <dbReference type="ARBA" id="ARBA00023209"/>
    </source>
</evidence>
<keyword evidence="13" id="KW-0594">Phospholipid biosynthesis</keyword>
<dbReference type="NCBIfam" id="TIGR04265">
    <property type="entry name" value="bac_cardiolipin"/>
    <property type="match status" value="1"/>
</dbReference>
<dbReference type="Proteomes" id="UP000318483">
    <property type="component" value="Plasmid unnamed3"/>
</dbReference>
<dbReference type="EC" id="2.7.8.-" evidence="15"/>
<dbReference type="GO" id="GO:0005886">
    <property type="term" value="C:plasma membrane"/>
    <property type="evidence" value="ECO:0007669"/>
    <property type="project" value="UniProtKB-SubCell"/>
</dbReference>
<geneLocation type="plasmid" evidence="18 19">
    <name>unnamed3</name>
</geneLocation>
<dbReference type="Pfam" id="PF13396">
    <property type="entry name" value="PLDc_N"/>
    <property type="match status" value="1"/>
</dbReference>
<dbReference type="CDD" id="cd09155">
    <property type="entry name" value="PLDc_PaCLS_like_1"/>
    <property type="match status" value="1"/>
</dbReference>
<keyword evidence="5" id="KW-0444">Lipid biosynthesis</keyword>
<dbReference type="Gene3D" id="3.30.870.10">
    <property type="entry name" value="Endonuclease Chain A"/>
    <property type="match status" value="3"/>
</dbReference>
<evidence type="ECO:0000256" key="8">
    <source>
        <dbReference type="ARBA" id="ARBA00022692"/>
    </source>
</evidence>
<dbReference type="PANTHER" id="PTHR21248:SF22">
    <property type="entry name" value="PHOSPHOLIPASE D"/>
    <property type="match status" value="1"/>
</dbReference>
<dbReference type="PROSITE" id="PS50035">
    <property type="entry name" value="PLD"/>
    <property type="match status" value="2"/>
</dbReference>
<evidence type="ECO:0000256" key="10">
    <source>
        <dbReference type="ARBA" id="ARBA00022989"/>
    </source>
</evidence>
<keyword evidence="18" id="KW-0614">Plasmid</keyword>
<reference evidence="18 19" key="1">
    <citation type="submission" date="2019-07" db="EMBL/GenBank/DDBJ databases">
        <title>Litoreibacter alkalisoli sp. nov., isolated from saline-alkaline soil.</title>
        <authorList>
            <person name="Wang S."/>
            <person name="Xu L."/>
            <person name="Xing Y.-T."/>
            <person name="Sun J.-Q."/>
        </authorList>
    </citation>
    <scope>NUCLEOTIDE SEQUENCE [LARGE SCALE GENOMIC DNA]</scope>
    <source>
        <strain evidence="18 19">LN3S51</strain>
        <plasmid evidence="18 19">unnamed3</plasmid>
    </source>
</reference>
<dbReference type="FunFam" id="3.30.870.10:FF:000014">
    <property type="entry name" value="Cardiolipin synthase"/>
    <property type="match status" value="1"/>
</dbReference>
<evidence type="ECO:0000256" key="3">
    <source>
        <dbReference type="ARBA" id="ARBA00004651"/>
    </source>
</evidence>
<evidence type="ECO:0000256" key="2">
    <source>
        <dbReference type="ARBA" id="ARBA00004613"/>
    </source>
</evidence>
<evidence type="ECO:0000313" key="19">
    <source>
        <dbReference type="Proteomes" id="UP000318483"/>
    </source>
</evidence>